<dbReference type="InterPro" id="IPR016188">
    <property type="entry name" value="PurM-like_N"/>
</dbReference>
<feature type="binding site" evidence="2">
    <location>
        <position position="308"/>
    </location>
    <ligand>
        <name>substrate</name>
    </ligand>
</feature>
<dbReference type="GO" id="GO:0005524">
    <property type="term" value="F:ATP binding"/>
    <property type="evidence" value="ECO:0007669"/>
    <property type="project" value="UniProtKB-UniRule"/>
</dbReference>
<feature type="binding site" evidence="2">
    <location>
        <begin position="120"/>
        <end position="121"/>
    </location>
    <ligand>
        <name>ATP</name>
        <dbReference type="ChEBI" id="CHEBI:30616"/>
    </ligand>
</feature>
<dbReference type="InterPro" id="IPR006283">
    <property type="entry name" value="ThiL-like"/>
</dbReference>
<feature type="binding site" evidence="2">
    <location>
        <position position="121"/>
    </location>
    <ligand>
        <name>Mg(2+)</name>
        <dbReference type="ChEBI" id="CHEBI:18420"/>
        <label>1</label>
    </ligand>
</feature>
<feature type="binding site" evidence="2">
    <location>
        <position position="73"/>
    </location>
    <ligand>
        <name>Mg(2+)</name>
        <dbReference type="ChEBI" id="CHEBI:18420"/>
        <label>2</label>
    </ligand>
</feature>
<evidence type="ECO:0000256" key="2">
    <source>
        <dbReference type="HAMAP-Rule" id="MF_02128"/>
    </source>
</evidence>
<comment type="caution">
    <text evidence="2">Lacks conserved residue(s) required for the propagation of feature annotation.</text>
</comment>
<dbReference type="OrthoDB" id="9802811at2"/>
<dbReference type="Pfam" id="PF00586">
    <property type="entry name" value="AIRS"/>
    <property type="match status" value="1"/>
</dbReference>
<dbReference type="CDD" id="cd02194">
    <property type="entry name" value="ThiL"/>
    <property type="match status" value="1"/>
</dbReference>
<dbReference type="RefSeq" id="WP_038060386.1">
    <property type="nucleotide sequence ID" value="NZ_CP008796.1"/>
</dbReference>
<evidence type="ECO:0000259" key="4">
    <source>
        <dbReference type="Pfam" id="PF02769"/>
    </source>
</evidence>
<evidence type="ECO:0000313" key="6">
    <source>
        <dbReference type="Proteomes" id="UP000028481"/>
    </source>
</evidence>
<feature type="binding site" evidence="2">
    <location>
        <position position="44"/>
    </location>
    <ligand>
        <name>Mg(2+)</name>
        <dbReference type="ChEBI" id="CHEBI:18420"/>
        <label>1</label>
    </ligand>
</feature>
<dbReference type="GO" id="GO:0000287">
    <property type="term" value="F:magnesium ion binding"/>
    <property type="evidence" value="ECO:0007669"/>
    <property type="project" value="UniProtKB-UniRule"/>
</dbReference>
<feature type="binding site" evidence="2">
    <location>
        <position position="212"/>
    </location>
    <ligand>
        <name>Mg(2+)</name>
        <dbReference type="ChEBI" id="CHEBI:18420"/>
        <label>5</label>
    </ligand>
</feature>
<dbReference type="KEGG" id="tcm:HL41_03550"/>
<feature type="binding site" evidence="2">
    <location>
        <position position="44"/>
    </location>
    <ligand>
        <name>Mg(2+)</name>
        <dbReference type="ChEBI" id="CHEBI:18420"/>
        <label>2</label>
    </ligand>
</feature>
<dbReference type="eggNOG" id="COG0611">
    <property type="taxonomic scope" value="Bacteria"/>
</dbReference>
<dbReference type="GO" id="GO:0009229">
    <property type="term" value="P:thiamine diphosphate biosynthetic process"/>
    <property type="evidence" value="ECO:0007669"/>
    <property type="project" value="UniProtKB-UniRule"/>
</dbReference>
<comment type="catalytic activity">
    <reaction evidence="2">
        <text>thiamine phosphate + ATP = thiamine diphosphate + ADP</text>
        <dbReference type="Rhea" id="RHEA:15913"/>
        <dbReference type="ChEBI" id="CHEBI:30616"/>
        <dbReference type="ChEBI" id="CHEBI:37575"/>
        <dbReference type="ChEBI" id="CHEBI:58937"/>
        <dbReference type="ChEBI" id="CHEBI:456216"/>
        <dbReference type="EC" id="2.7.4.16"/>
    </reaction>
</comment>
<feature type="binding site" evidence="2">
    <location>
        <position position="73"/>
    </location>
    <ligand>
        <name>Mg(2+)</name>
        <dbReference type="ChEBI" id="CHEBI:18420"/>
        <label>3</label>
    </ligand>
</feature>
<dbReference type="EC" id="2.7.4.16" evidence="2"/>
<keyword evidence="1 2" id="KW-0784">Thiamine biosynthesis</keyword>
<dbReference type="PaxDb" id="289377-HL41_03550"/>
<keyword evidence="2" id="KW-0479">Metal-binding</keyword>
<accession>A0A075WST2</accession>
<feature type="binding site" evidence="2">
    <location>
        <position position="43"/>
    </location>
    <ligand>
        <name>Mg(2+)</name>
        <dbReference type="ChEBI" id="CHEBI:18420"/>
        <label>1</label>
    </ligand>
</feature>
<dbReference type="SUPFAM" id="SSF55326">
    <property type="entry name" value="PurM N-terminal domain-like"/>
    <property type="match status" value="1"/>
</dbReference>
<dbReference type="Pfam" id="PF02769">
    <property type="entry name" value="AIRS_C"/>
    <property type="match status" value="1"/>
</dbReference>
<feature type="binding site" evidence="2">
    <location>
        <position position="211"/>
    </location>
    <ligand>
        <name>ATP</name>
        <dbReference type="ChEBI" id="CHEBI:30616"/>
    </ligand>
</feature>
<evidence type="ECO:0000256" key="1">
    <source>
        <dbReference type="ARBA" id="ARBA00022977"/>
    </source>
</evidence>
<dbReference type="Proteomes" id="UP000028481">
    <property type="component" value="Chromosome"/>
</dbReference>
<keyword evidence="6" id="KW-1185">Reference proteome</keyword>
<evidence type="ECO:0000313" key="5">
    <source>
        <dbReference type="EMBL" id="AIH03926.1"/>
    </source>
</evidence>
<organism evidence="5 6">
    <name type="scientific">Thermodesulfobacterium commune DSM 2178</name>
    <dbReference type="NCBI Taxonomy" id="289377"/>
    <lineage>
        <taxon>Bacteria</taxon>
        <taxon>Pseudomonadati</taxon>
        <taxon>Thermodesulfobacteriota</taxon>
        <taxon>Thermodesulfobacteria</taxon>
        <taxon>Thermodesulfobacteriales</taxon>
        <taxon>Thermodesulfobacteriaceae</taxon>
        <taxon>Thermodesulfobacterium</taxon>
    </lineage>
</organism>
<comment type="function">
    <text evidence="2">Catalyzes the ATP-dependent phosphorylation of thiamine-monophosphate (TMP) to form thiamine-pyrophosphate (TPP), the active form of vitamin B1.</text>
</comment>
<feature type="binding site" evidence="2">
    <location>
        <position position="27"/>
    </location>
    <ligand>
        <name>Mg(2+)</name>
        <dbReference type="ChEBI" id="CHEBI:18420"/>
        <label>4</label>
    </ligand>
</feature>
<evidence type="ECO:0000259" key="3">
    <source>
        <dbReference type="Pfam" id="PF00586"/>
    </source>
</evidence>
<feature type="binding site" evidence="2">
    <location>
        <position position="144"/>
    </location>
    <ligand>
        <name>ATP</name>
        <dbReference type="ChEBI" id="CHEBI:30616"/>
    </ligand>
</feature>
<feature type="domain" description="PurM-like C-terminal" evidence="4">
    <location>
        <begin position="148"/>
        <end position="293"/>
    </location>
</feature>
<feature type="binding site" evidence="2">
    <location>
        <position position="51"/>
    </location>
    <ligand>
        <name>substrate</name>
    </ligand>
</feature>
<dbReference type="HOGENOM" id="CLU_046964_1_1_0"/>
<feature type="binding site" evidence="2">
    <location>
        <position position="27"/>
    </location>
    <ligand>
        <name>Mg(2+)</name>
        <dbReference type="ChEBI" id="CHEBI:18420"/>
        <label>3</label>
    </ligand>
</feature>
<proteinExistence type="inferred from homology"/>
<feature type="binding site" evidence="2">
    <location>
        <position position="252"/>
    </location>
    <ligand>
        <name>substrate</name>
    </ligand>
</feature>
<dbReference type="PANTHER" id="PTHR30270">
    <property type="entry name" value="THIAMINE-MONOPHOSPHATE KINASE"/>
    <property type="match status" value="1"/>
</dbReference>
<dbReference type="PANTHER" id="PTHR30270:SF0">
    <property type="entry name" value="THIAMINE-MONOPHOSPHATE KINASE"/>
    <property type="match status" value="1"/>
</dbReference>
<dbReference type="InterPro" id="IPR036921">
    <property type="entry name" value="PurM-like_N_sf"/>
</dbReference>
<protein>
    <recommendedName>
        <fullName evidence="2">Thiamine-monophosphate kinase</fullName>
        <shortName evidence="2">TMP kinase</shortName>
        <shortName evidence="2">Thiamine-phosphate kinase</shortName>
        <ecNumber evidence="2">2.7.4.16</ecNumber>
    </recommendedName>
</protein>
<dbReference type="Gene3D" id="3.90.650.10">
    <property type="entry name" value="PurM-like C-terminal domain"/>
    <property type="match status" value="1"/>
</dbReference>
<comment type="pathway">
    <text evidence="2">Cofactor biosynthesis; thiamine diphosphate biosynthesis; thiamine diphosphate from thiamine phosphate: step 1/1.</text>
</comment>
<dbReference type="NCBIfam" id="TIGR01379">
    <property type="entry name" value="thiL"/>
    <property type="match status" value="1"/>
</dbReference>
<dbReference type="InterPro" id="IPR010918">
    <property type="entry name" value="PurM-like_C_dom"/>
</dbReference>
<dbReference type="GO" id="GO:0009228">
    <property type="term" value="P:thiamine biosynthetic process"/>
    <property type="evidence" value="ECO:0007669"/>
    <property type="project" value="UniProtKB-KW"/>
</dbReference>
<feature type="binding site" evidence="2">
    <location>
        <position position="73"/>
    </location>
    <ligand>
        <name>Mg(2+)</name>
        <dbReference type="ChEBI" id="CHEBI:18420"/>
        <label>4</label>
    </ligand>
</feature>
<sequence length="314" mass="35274">MTEKEWITYLKKHLFEKPPVFKTYNEDCTVIQKEEQEFLLITTDALVETIHFKLDYYSFFDLGVKLANSNLSDIAACGGEPEWALLTLGSPIPVDVNWAEPFLQGLNQSLNKFGAHLVGGDTVKSPFFFFNLTLFGKTNFPILRKGAKEGDLIFVSRPLGGSSAFLRMVKTSPLKEIPENLKKAHLYPEPEIILGKELSSKNLATSAIDISDGLLLDLWRICEENSVGAELLQEAIPIEPGATLEDALSGGEDYALLFTVSPSNLHQIGEIETKLKRKFFCIGKILPEKDLYLVSEKKERLKLKPKGFDHFNFK</sequence>
<dbReference type="GO" id="GO:0009030">
    <property type="term" value="F:thiamine-phosphate kinase activity"/>
    <property type="evidence" value="ECO:0007669"/>
    <property type="project" value="UniProtKB-UniRule"/>
</dbReference>
<dbReference type="HAMAP" id="MF_02128">
    <property type="entry name" value="TMP_kinase"/>
    <property type="match status" value="1"/>
</dbReference>
<dbReference type="AlphaFoldDB" id="A0A075WST2"/>
<dbReference type="UniPathway" id="UPA00060">
    <property type="reaction ID" value="UER00142"/>
</dbReference>
<feature type="binding site" evidence="2">
    <location>
        <position position="209"/>
    </location>
    <ligand>
        <name>Mg(2+)</name>
        <dbReference type="ChEBI" id="CHEBI:18420"/>
        <label>3</label>
    </ligand>
</feature>
<keyword evidence="2" id="KW-0460">Magnesium</keyword>
<keyword evidence="2" id="KW-0547">Nucleotide-binding</keyword>
<comment type="miscellaneous">
    <text evidence="2">Reaction mechanism of ThiL seems to utilize a direct, inline transfer of the gamma-phosphate of ATP to TMP rather than a phosphorylated enzyme intermediate.</text>
</comment>
<gene>
    <name evidence="2" type="primary">thiL</name>
    <name evidence="5" type="ORF">HL41_03550</name>
</gene>
<dbReference type="STRING" id="289377.HL41_03550"/>
<keyword evidence="2" id="KW-0418">Kinase</keyword>
<keyword evidence="2" id="KW-0808">Transferase</keyword>
<name>A0A075WST2_9BACT</name>
<keyword evidence="2" id="KW-0067">ATP-binding</keyword>
<dbReference type="Gene3D" id="3.30.1330.10">
    <property type="entry name" value="PurM-like, N-terminal domain"/>
    <property type="match status" value="1"/>
</dbReference>
<dbReference type="InterPro" id="IPR036676">
    <property type="entry name" value="PurM-like_C_sf"/>
</dbReference>
<dbReference type="EMBL" id="CP008796">
    <property type="protein sequence ID" value="AIH03926.1"/>
    <property type="molecule type" value="Genomic_DNA"/>
</dbReference>
<comment type="similarity">
    <text evidence="2">Belongs to the thiamine-monophosphate kinase family.</text>
</comment>
<reference evidence="5 6" key="1">
    <citation type="journal article" date="2015" name="Genome Announc.">
        <title>Genome Sequence of a Sulfate-Reducing Thermophilic Bacterium, Thermodesulfobacterium commune DSM 2178T (Phylum Thermodesulfobacteria).</title>
        <authorList>
            <person name="Bhatnagar S."/>
            <person name="Badger J.H."/>
            <person name="Madupu R."/>
            <person name="Khouri H.M."/>
            <person name="O'Connor E.M."/>
            <person name="Robb F.T."/>
            <person name="Ward N.L."/>
            <person name="Eisen J.A."/>
        </authorList>
    </citation>
    <scope>NUCLEOTIDE SEQUENCE [LARGE SCALE GENOMIC DNA]</scope>
    <source>
        <strain evidence="5 6">DSM 2178</strain>
    </source>
</reference>
<dbReference type="SUPFAM" id="SSF56042">
    <property type="entry name" value="PurM C-terminal domain-like"/>
    <property type="match status" value="1"/>
</dbReference>
<feature type="domain" description="PurM-like N-terminal" evidence="3">
    <location>
        <begin position="26"/>
        <end position="137"/>
    </location>
</feature>
<dbReference type="PIRSF" id="PIRSF005303">
    <property type="entry name" value="Thiam_monoph_kin"/>
    <property type="match status" value="1"/>
</dbReference>
<feature type="binding site" evidence="2">
    <location>
        <position position="42"/>
    </location>
    <ligand>
        <name>Mg(2+)</name>
        <dbReference type="ChEBI" id="CHEBI:18420"/>
        <label>4</label>
    </ligand>
</feature>